<reference evidence="2 3" key="1">
    <citation type="submission" date="2024-02" db="EMBL/GenBank/DDBJ databases">
        <authorList>
            <person name="Chen Y."/>
            <person name="Shah S."/>
            <person name="Dougan E. K."/>
            <person name="Thang M."/>
            <person name="Chan C."/>
        </authorList>
    </citation>
    <scope>NUCLEOTIDE SEQUENCE [LARGE SCALE GENOMIC DNA]</scope>
</reference>
<evidence type="ECO:0000313" key="3">
    <source>
        <dbReference type="Proteomes" id="UP001642484"/>
    </source>
</evidence>
<proteinExistence type="predicted"/>
<feature type="region of interest" description="Disordered" evidence="1">
    <location>
        <begin position="137"/>
        <end position="157"/>
    </location>
</feature>
<feature type="compositionally biased region" description="Low complexity" evidence="1">
    <location>
        <begin position="52"/>
        <end position="62"/>
    </location>
</feature>
<comment type="caution">
    <text evidence="2">The sequence shown here is derived from an EMBL/GenBank/DDBJ whole genome shotgun (WGS) entry which is preliminary data.</text>
</comment>
<evidence type="ECO:0000313" key="2">
    <source>
        <dbReference type="EMBL" id="CAK8988956.1"/>
    </source>
</evidence>
<feature type="compositionally biased region" description="Low complexity" evidence="1">
    <location>
        <begin position="175"/>
        <end position="184"/>
    </location>
</feature>
<feature type="non-terminal residue" evidence="2">
    <location>
        <position position="296"/>
    </location>
</feature>
<sequence length="296" mass="31509">MLTPTSPVTSKCPLHLWWAAVAEEGVDDLNPPTSAAVAEASASWADLSEVTSAPASSSAGPSLIPVKEEQDEVDRYQIDEALKLSKVLATIAYAEEVADDPVATGDTSLPSDIDLTIFDTAEPDNPAEAAFGDIDRSREEAQAESTEAPPAHTEAEVETTDLLDLGGETTAAEASVVEASVASEPNPVVADPSGVATEANTLDSSEIVPPPTSPNLVPPGTEPLRTGHSPAGPSQPSKPRQRSRRGCQNTRKQEALREWRGDFEVFQRWLYENSGGRIVGGHWLQRISYDDADEDQ</sequence>
<dbReference type="Proteomes" id="UP001642484">
    <property type="component" value="Unassembled WGS sequence"/>
</dbReference>
<feature type="compositionally biased region" description="Pro residues" evidence="1">
    <location>
        <begin position="208"/>
        <end position="221"/>
    </location>
</feature>
<keyword evidence="3" id="KW-1185">Reference proteome</keyword>
<feature type="region of interest" description="Disordered" evidence="1">
    <location>
        <begin position="175"/>
        <end position="254"/>
    </location>
</feature>
<gene>
    <name evidence="2" type="ORF">CCMP2556_LOCUS1473</name>
</gene>
<feature type="region of interest" description="Disordered" evidence="1">
    <location>
        <begin position="46"/>
        <end position="68"/>
    </location>
</feature>
<dbReference type="EMBL" id="CAXAMN010000486">
    <property type="protein sequence ID" value="CAK8988956.1"/>
    <property type="molecule type" value="Genomic_DNA"/>
</dbReference>
<accession>A0ABP0HHH2</accession>
<name>A0ABP0HHH2_9DINO</name>
<organism evidence="2 3">
    <name type="scientific">Durusdinium trenchii</name>
    <dbReference type="NCBI Taxonomy" id="1381693"/>
    <lineage>
        <taxon>Eukaryota</taxon>
        <taxon>Sar</taxon>
        <taxon>Alveolata</taxon>
        <taxon>Dinophyceae</taxon>
        <taxon>Suessiales</taxon>
        <taxon>Symbiodiniaceae</taxon>
        <taxon>Durusdinium</taxon>
    </lineage>
</organism>
<evidence type="ECO:0000256" key="1">
    <source>
        <dbReference type="SAM" id="MobiDB-lite"/>
    </source>
</evidence>
<protein>
    <submittedName>
        <fullName evidence="2">Uncharacterized protein</fullName>
    </submittedName>
</protein>